<keyword evidence="9" id="KW-0472">Membrane</keyword>
<dbReference type="CDD" id="cd00342">
    <property type="entry name" value="gram_neg_porins"/>
    <property type="match status" value="1"/>
</dbReference>
<evidence type="ECO:0000256" key="3">
    <source>
        <dbReference type="ARBA" id="ARBA00022448"/>
    </source>
</evidence>
<dbReference type="SUPFAM" id="SSF56935">
    <property type="entry name" value="Porins"/>
    <property type="match status" value="1"/>
</dbReference>
<comment type="subunit">
    <text evidence="2">Homotrimer.</text>
</comment>
<proteinExistence type="predicted"/>
<evidence type="ECO:0000256" key="11">
    <source>
        <dbReference type="SAM" id="SignalP"/>
    </source>
</evidence>
<evidence type="ECO:0000256" key="9">
    <source>
        <dbReference type="ARBA" id="ARBA00023136"/>
    </source>
</evidence>
<keyword evidence="10" id="KW-0998">Cell outer membrane</keyword>
<dbReference type="InterPro" id="IPR023614">
    <property type="entry name" value="Porin_dom_sf"/>
</dbReference>
<dbReference type="PRINTS" id="PR00184">
    <property type="entry name" value="NEISSPPORIN"/>
</dbReference>
<evidence type="ECO:0000256" key="1">
    <source>
        <dbReference type="ARBA" id="ARBA00004571"/>
    </source>
</evidence>
<feature type="signal peptide" evidence="11">
    <location>
        <begin position="1"/>
        <end position="21"/>
    </location>
</feature>
<evidence type="ECO:0000313" key="14">
    <source>
        <dbReference type="Proteomes" id="UP000199391"/>
    </source>
</evidence>
<keyword evidence="7" id="KW-0406">Ion transport</keyword>
<dbReference type="InterPro" id="IPR002299">
    <property type="entry name" value="Porin_Neis"/>
</dbReference>
<keyword evidence="14" id="KW-1185">Reference proteome</keyword>
<keyword evidence="5" id="KW-0812">Transmembrane</keyword>
<dbReference type="GO" id="GO:0046930">
    <property type="term" value="C:pore complex"/>
    <property type="evidence" value="ECO:0007669"/>
    <property type="project" value="UniProtKB-KW"/>
</dbReference>
<dbReference type="Proteomes" id="UP000199391">
    <property type="component" value="Unassembled WGS sequence"/>
</dbReference>
<evidence type="ECO:0000256" key="6">
    <source>
        <dbReference type="ARBA" id="ARBA00022729"/>
    </source>
</evidence>
<accession>A0A1I7H7S3</accession>
<dbReference type="GO" id="GO:0034220">
    <property type="term" value="P:monoatomic ion transmembrane transport"/>
    <property type="evidence" value="ECO:0007669"/>
    <property type="project" value="InterPro"/>
</dbReference>
<dbReference type="GO" id="GO:0015288">
    <property type="term" value="F:porin activity"/>
    <property type="evidence" value="ECO:0007669"/>
    <property type="project" value="UniProtKB-KW"/>
</dbReference>
<dbReference type="AlphaFoldDB" id="A0A1I7H7S3"/>
<evidence type="ECO:0000256" key="2">
    <source>
        <dbReference type="ARBA" id="ARBA00011233"/>
    </source>
</evidence>
<dbReference type="PRINTS" id="PR00182">
    <property type="entry name" value="ECOLNEIPORIN"/>
</dbReference>
<evidence type="ECO:0000313" key="13">
    <source>
        <dbReference type="EMBL" id="SFU56699.1"/>
    </source>
</evidence>
<feature type="chain" id="PRO_5011659692" evidence="11">
    <location>
        <begin position="22"/>
        <end position="355"/>
    </location>
</feature>
<keyword evidence="3" id="KW-0813">Transport</keyword>
<dbReference type="OrthoDB" id="5289162at2"/>
<sequence>MKKTMLALILGASAGMAAAQSAVTVYGVVDVALVREIGAAAGSSTKLTSGVASGSRLGFKGTEDLGNGLSAVFLLENGFQADTGAMGQGGLLFGRQAYVGLQSRAGALTLGRQYTPQYLAIAGADPFGSGMAGDTKNLMAATGNSASRMDNSIKYASPALNGVSAELVYGAGEVSGDSSAGRQFGGALAYAAGPLNVKLAHHNRDNDSATVKNTSSARNTALAATYGFSAAKAHLVYSVDKGLNSAPLRNAANPFGHARAPVASTDSQALLLGVTVPMGAHVWMASWIRKDDRTALNQDAEQMALGYRNILSKRTDLYAAYARILNRNGAGYTVGGAIEGGTGDGAVNLGLRHSF</sequence>
<dbReference type="STRING" id="1035707.SAMN05216552_100538"/>
<dbReference type="InterPro" id="IPR033900">
    <property type="entry name" value="Gram_neg_porin_domain"/>
</dbReference>
<dbReference type="Pfam" id="PF13609">
    <property type="entry name" value="Porin_4"/>
    <property type="match status" value="1"/>
</dbReference>
<evidence type="ECO:0000256" key="8">
    <source>
        <dbReference type="ARBA" id="ARBA00023114"/>
    </source>
</evidence>
<keyword evidence="8" id="KW-0626">Porin</keyword>
<dbReference type="GO" id="GO:0009279">
    <property type="term" value="C:cell outer membrane"/>
    <property type="evidence" value="ECO:0007669"/>
    <property type="project" value="UniProtKB-SubCell"/>
</dbReference>
<feature type="domain" description="Porin" evidence="12">
    <location>
        <begin position="9"/>
        <end position="328"/>
    </location>
</feature>
<gene>
    <name evidence="13" type="ORF">SAMN05216552_100538</name>
</gene>
<keyword evidence="6 11" id="KW-0732">Signal</keyword>
<evidence type="ECO:0000256" key="4">
    <source>
        <dbReference type="ARBA" id="ARBA00022452"/>
    </source>
</evidence>
<evidence type="ECO:0000256" key="7">
    <source>
        <dbReference type="ARBA" id="ARBA00023065"/>
    </source>
</evidence>
<dbReference type="PANTHER" id="PTHR34501">
    <property type="entry name" value="PROTEIN YDDL-RELATED"/>
    <property type="match status" value="1"/>
</dbReference>
<protein>
    <submittedName>
        <fullName evidence="13">Outer membrane protein (Porin)</fullName>
    </submittedName>
</protein>
<keyword evidence="4" id="KW-1134">Transmembrane beta strand</keyword>
<reference evidence="14" key="1">
    <citation type="submission" date="2016-10" db="EMBL/GenBank/DDBJ databases">
        <authorList>
            <person name="Varghese N."/>
            <person name="Submissions S."/>
        </authorList>
    </citation>
    <scope>NUCLEOTIDE SEQUENCE [LARGE SCALE GENOMIC DNA]</scope>
    <source>
        <strain evidence="14">CGMCC 1.11014</strain>
    </source>
</reference>
<name>A0A1I7H7S3_9BURK</name>
<dbReference type="InterPro" id="IPR001702">
    <property type="entry name" value="Porin_Gram-ve"/>
</dbReference>
<dbReference type="Gene3D" id="2.40.160.10">
    <property type="entry name" value="Porin"/>
    <property type="match status" value="1"/>
</dbReference>
<dbReference type="EMBL" id="FPBO01000005">
    <property type="protein sequence ID" value="SFU56699.1"/>
    <property type="molecule type" value="Genomic_DNA"/>
</dbReference>
<dbReference type="PANTHER" id="PTHR34501:SF9">
    <property type="entry name" value="MAJOR OUTER MEMBRANE PROTEIN P.IA"/>
    <property type="match status" value="1"/>
</dbReference>
<evidence type="ECO:0000256" key="10">
    <source>
        <dbReference type="ARBA" id="ARBA00023237"/>
    </source>
</evidence>
<evidence type="ECO:0000256" key="5">
    <source>
        <dbReference type="ARBA" id="ARBA00022692"/>
    </source>
</evidence>
<evidence type="ECO:0000259" key="12">
    <source>
        <dbReference type="Pfam" id="PF13609"/>
    </source>
</evidence>
<comment type="subcellular location">
    <subcellularLocation>
        <location evidence="1">Cell outer membrane</location>
        <topology evidence="1">Multi-pass membrane protein</topology>
    </subcellularLocation>
</comment>
<organism evidence="13 14">
    <name type="scientific">Pseudoduganella namucuonensis</name>
    <dbReference type="NCBI Taxonomy" id="1035707"/>
    <lineage>
        <taxon>Bacteria</taxon>
        <taxon>Pseudomonadati</taxon>
        <taxon>Pseudomonadota</taxon>
        <taxon>Betaproteobacteria</taxon>
        <taxon>Burkholderiales</taxon>
        <taxon>Oxalobacteraceae</taxon>
        <taxon>Telluria group</taxon>
        <taxon>Pseudoduganella</taxon>
    </lineage>
</organism>
<dbReference type="InterPro" id="IPR050298">
    <property type="entry name" value="Gram-neg_bact_OMP"/>
</dbReference>